<keyword evidence="9" id="KW-0732">Signal</keyword>
<dbReference type="PANTHER" id="PTHR31942:SF72">
    <property type="entry name" value="MLO-LIKE PROTEIN"/>
    <property type="match status" value="1"/>
</dbReference>
<evidence type="ECO:0000256" key="5">
    <source>
        <dbReference type="ARBA" id="ARBA00022989"/>
    </source>
</evidence>
<keyword evidence="4" id="KW-0611">Plant defense</keyword>
<accession>A0ABM3KBK9</accession>
<dbReference type="InterPro" id="IPR004326">
    <property type="entry name" value="Mlo"/>
</dbReference>
<proteinExistence type="inferred from homology"/>
<organism evidence="10 11">
    <name type="scientific">Cucumis melo</name>
    <name type="common">Muskmelon</name>
    <dbReference type="NCBI Taxonomy" id="3656"/>
    <lineage>
        <taxon>Eukaryota</taxon>
        <taxon>Viridiplantae</taxon>
        <taxon>Streptophyta</taxon>
        <taxon>Embryophyta</taxon>
        <taxon>Tracheophyta</taxon>
        <taxon>Spermatophyta</taxon>
        <taxon>Magnoliopsida</taxon>
        <taxon>eudicotyledons</taxon>
        <taxon>Gunneridae</taxon>
        <taxon>Pentapetalae</taxon>
        <taxon>rosids</taxon>
        <taxon>fabids</taxon>
        <taxon>Cucurbitales</taxon>
        <taxon>Cucurbitaceae</taxon>
        <taxon>Benincaseae</taxon>
        <taxon>Cucumis</taxon>
    </lineage>
</organism>
<reference evidence="11" key="1">
    <citation type="submission" date="2025-08" db="UniProtKB">
        <authorList>
            <consortium name="RefSeq"/>
        </authorList>
    </citation>
    <scope>IDENTIFICATION</scope>
    <source>
        <tissue evidence="11">Stem</tissue>
    </source>
</reference>
<keyword evidence="10" id="KW-1185">Reference proteome</keyword>
<evidence type="ECO:0000256" key="6">
    <source>
        <dbReference type="ARBA" id="ARBA00023136"/>
    </source>
</evidence>
<dbReference type="RefSeq" id="XP_050935170.1">
    <property type="nucleotide sequence ID" value="XM_051079213.1"/>
</dbReference>
<feature type="signal peptide" evidence="9">
    <location>
        <begin position="1"/>
        <end position="18"/>
    </location>
</feature>
<sequence length="137" mass="15215">MGIGVQLLCGYVTLPLYALVTQMGTRPKRTVFTDGIVEGLKKWQKRSKQSLSKKAFTSKSTYYFHSQGDGHYEMKDKEANKSKHGGCKNGGCNEAIIVGSSSTSRRNPQNENPSEGMKPNYDGEISFASTWKQIEIN</sequence>
<dbReference type="GeneID" id="127143791"/>
<evidence type="ECO:0000256" key="7">
    <source>
        <dbReference type="ARBA" id="ARBA00023265"/>
    </source>
</evidence>
<name>A0ABM3KBK9_CUCME</name>
<gene>
    <name evidence="11" type="primary">LOC127143791</name>
</gene>
<dbReference type="Proteomes" id="UP001652600">
    <property type="component" value="Chromosome 11"/>
</dbReference>
<keyword evidence="5" id="KW-1133">Transmembrane helix</keyword>
<evidence type="ECO:0000313" key="11">
    <source>
        <dbReference type="RefSeq" id="XP_050935170.1"/>
    </source>
</evidence>
<feature type="chain" id="PRO_5047317192" evidence="9">
    <location>
        <begin position="19"/>
        <end position="137"/>
    </location>
</feature>
<comment type="similarity">
    <text evidence="2">Belongs to the MLO family.</text>
</comment>
<comment type="subcellular location">
    <subcellularLocation>
        <location evidence="1">Membrane</location>
        <topology evidence="1">Multi-pass membrane protein</topology>
    </subcellularLocation>
</comment>
<protein>
    <submittedName>
        <fullName evidence="11">MLO-like protein 2</fullName>
    </submittedName>
</protein>
<keyword evidence="7" id="KW-0568">Pathogenesis-related protein</keyword>
<evidence type="ECO:0000256" key="1">
    <source>
        <dbReference type="ARBA" id="ARBA00004141"/>
    </source>
</evidence>
<dbReference type="PANTHER" id="PTHR31942">
    <property type="entry name" value="MLO-LIKE PROTEIN 1"/>
    <property type="match status" value="1"/>
</dbReference>
<evidence type="ECO:0000256" key="2">
    <source>
        <dbReference type="ARBA" id="ARBA00006574"/>
    </source>
</evidence>
<evidence type="ECO:0000256" key="4">
    <source>
        <dbReference type="ARBA" id="ARBA00022821"/>
    </source>
</evidence>
<evidence type="ECO:0000256" key="8">
    <source>
        <dbReference type="SAM" id="MobiDB-lite"/>
    </source>
</evidence>
<feature type="region of interest" description="Disordered" evidence="8">
    <location>
        <begin position="99"/>
        <end position="123"/>
    </location>
</feature>
<keyword evidence="3" id="KW-0812">Transmembrane</keyword>
<evidence type="ECO:0000313" key="10">
    <source>
        <dbReference type="Proteomes" id="UP001652600"/>
    </source>
</evidence>
<evidence type="ECO:0000256" key="3">
    <source>
        <dbReference type="ARBA" id="ARBA00022692"/>
    </source>
</evidence>
<keyword evidence="6" id="KW-0472">Membrane</keyword>
<feature type="compositionally biased region" description="Polar residues" evidence="8">
    <location>
        <begin position="99"/>
        <end position="113"/>
    </location>
</feature>
<evidence type="ECO:0000256" key="9">
    <source>
        <dbReference type="SAM" id="SignalP"/>
    </source>
</evidence>
<dbReference type="Pfam" id="PF03094">
    <property type="entry name" value="Mlo"/>
    <property type="match status" value="1"/>
</dbReference>